<reference evidence="3" key="1">
    <citation type="journal article" date="2019" name="Int. J. Syst. Evol. Microbiol.">
        <title>The Global Catalogue of Microorganisms (GCM) 10K type strain sequencing project: providing services to taxonomists for standard genome sequencing and annotation.</title>
        <authorList>
            <consortium name="The Broad Institute Genomics Platform"/>
            <consortium name="The Broad Institute Genome Sequencing Center for Infectious Disease"/>
            <person name="Wu L."/>
            <person name="Ma J."/>
        </authorList>
    </citation>
    <scope>NUCLEOTIDE SEQUENCE [LARGE SCALE GENOMIC DNA]</scope>
    <source>
        <strain evidence="3">NBRC 108730</strain>
    </source>
</reference>
<name>A0ABQ6JDM6_9ACTN</name>
<dbReference type="Proteomes" id="UP001157017">
    <property type="component" value="Unassembled WGS sequence"/>
</dbReference>
<evidence type="ECO:0000313" key="2">
    <source>
        <dbReference type="EMBL" id="GMA85904.1"/>
    </source>
</evidence>
<feature type="region of interest" description="Disordered" evidence="1">
    <location>
        <begin position="29"/>
        <end position="76"/>
    </location>
</feature>
<comment type="caution">
    <text evidence="2">The sequence shown here is derived from an EMBL/GenBank/DDBJ whole genome shotgun (WGS) entry which is preliminary data.</text>
</comment>
<dbReference type="EMBL" id="BSUZ01000001">
    <property type="protein sequence ID" value="GMA85904.1"/>
    <property type="molecule type" value="Genomic_DNA"/>
</dbReference>
<protein>
    <submittedName>
        <fullName evidence="2">Uncharacterized protein</fullName>
    </submittedName>
</protein>
<sequence>MLVVYRDGIPVFGQPGAVPQPALEDLLKQVREPRHGRREGRVRPAARRGPAAAGAAGAQRPLGDGPDRLLSTSVAG</sequence>
<evidence type="ECO:0000313" key="3">
    <source>
        <dbReference type="Proteomes" id="UP001157017"/>
    </source>
</evidence>
<proteinExistence type="predicted"/>
<feature type="compositionally biased region" description="Low complexity" evidence="1">
    <location>
        <begin position="47"/>
        <end position="61"/>
    </location>
</feature>
<organism evidence="2 3">
    <name type="scientific">Angustibacter aerolatus</name>
    <dbReference type="NCBI Taxonomy" id="1162965"/>
    <lineage>
        <taxon>Bacteria</taxon>
        <taxon>Bacillati</taxon>
        <taxon>Actinomycetota</taxon>
        <taxon>Actinomycetes</taxon>
        <taxon>Kineosporiales</taxon>
        <taxon>Kineosporiaceae</taxon>
    </lineage>
</organism>
<evidence type="ECO:0000256" key="1">
    <source>
        <dbReference type="SAM" id="MobiDB-lite"/>
    </source>
</evidence>
<keyword evidence="3" id="KW-1185">Reference proteome</keyword>
<feature type="compositionally biased region" description="Basic residues" evidence="1">
    <location>
        <begin position="34"/>
        <end position="46"/>
    </location>
</feature>
<gene>
    <name evidence="2" type="ORF">GCM10025868_11540</name>
</gene>
<accession>A0ABQ6JDM6</accession>